<comment type="subcellular location">
    <subcellularLocation>
        <location evidence="1">Membrane</location>
        <topology evidence="1">Multi-pass membrane protein</topology>
    </subcellularLocation>
</comment>
<evidence type="ECO:0000256" key="2">
    <source>
        <dbReference type="ARBA" id="ARBA00022692"/>
    </source>
</evidence>
<keyword evidence="4 6" id="KW-0472">Membrane</keyword>
<dbReference type="Pfam" id="PF03595">
    <property type="entry name" value="SLAC1"/>
    <property type="match status" value="1"/>
</dbReference>
<dbReference type="STRING" id="230819.A0A5C3L3U3"/>
<dbReference type="GO" id="GO:0015140">
    <property type="term" value="F:malate transmembrane transporter activity"/>
    <property type="evidence" value="ECO:0007669"/>
    <property type="project" value="InterPro"/>
</dbReference>
<dbReference type="CDD" id="cd09317">
    <property type="entry name" value="TDT_Mae1_like"/>
    <property type="match status" value="1"/>
</dbReference>
<dbReference type="InterPro" id="IPR030185">
    <property type="entry name" value="Mae1"/>
</dbReference>
<evidence type="ECO:0000313" key="7">
    <source>
        <dbReference type="EMBL" id="TFK27689.1"/>
    </source>
</evidence>
<keyword evidence="8" id="KW-1185">Reference proteome</keyword>
<feature type="transmembrane region" description="Helical" evidence="6">
    <location>
        <begin position="222"/>
        <end position="247"/>
    </location>
</feature>
<dbReference type="PANTHER" id="PTHR31162">
    <property type="entry name" value="MALIC ACID TRANSPORT PROTEIN-RELATED"/>
    <property type="match status" value="1"/>
</dbReference>
<feature type="transmembrane region" description="Helical" evidence="6">
    <location>
        <begin position="91"/>
        <end position="113"/>
    </location>
</feature>
<proteinExistence type="predicted"/>
<dbReference type="InterPro" id="IPR004695">
    <property type="entry name" value="SLAC1/Mae1/Ssu1/TehA"/>
</dbReference>
<feature type="transmembrane region" description="Helical" evidence="6">
    <location>
        <begin position="58"/>
        <end position="79"/>
    </location>
</feature>
<dbReference type="PANTHER" id="PTHR31162:SF0">
    <property type="entry name" value="MALIC ACID TRANSPORT PROTEIN"/>
    <property type="match status" value="1"/>
</dbReference>
<dbReference type="InterPro" id="IPR038665">
    <property type="entry name" value="Voltage-dep_anion_channel_sf"/>
</dbReference>
<accession>A0A5C3L3U3</accession>
<protein>
    <submittedName>
        <fullName evidence="7">Uncharacterized protein</fullName>
    </submittedName>
</protein>
<feature type="transmembrane region" description="Helical" evidence="6">
    <location>
        <begin position="370"/>
        <end position="395"/>
    </location>
</feature>
<name>A0A5C3L3U3_COPMA</name>
<feature type="transmembrane region" description="Helical" evidence="6">
    <location>
        <begin position="158"/>
        <end position="180"/>
    </location>
</feature>
<dbReference type="Proteomes" id="UP000307440">
    <property type="component" value="Unassembled WGS sequence"/>
</dbReference>
<dbReference type="Gene3D" id="1.50.10.150">
    <property type="entry name" value="Voltage-dependent anion channel"/>
    <property type="match status" value="1"/>
</dbReference>
<feature type="compositionally biased region" description="Polar residues" evidence="5">
    <location>
        <begin position="22"/>
        <end position="40"/>
    </location>
</feature>
<evidence type="ECO:0000256" key="3">
    <source>
        <dbReference type="ARBA" id="ARBA00022989"/>
    </source>
</evidence>
<evidence type="ECO:0000256" key="4">
    <source>
        <dbReference type="ARBA" id="ARBA00023136"/>
    </source>
</evidence>
<evidence type="ECO:0000256" key="5">
    <source>
        <dbReference type="SAM" id="MobiDB-lite"/>
    </source>
</evidence>
<feature type="transmembrane region" description="Helical" evidence="6">
    <location>
        <begin position="125"/>
        <end position="146"/>
    </location>
</feature>
<sequence length="432" mass="48303">MASIVHAQDLQTIEQFPATPHNDASSTASGSSPVDSNRTAVASETPKVNSLAKRIHGWSWQAFPIGMGTSVVFLTFSGCKEHLQVINTLSTIFFFLTIVIVCLNTLTLTLQAIPWRLMKDPKRGIFVPLIVLSFAGIIIGVIKYGIPKYGFNLESAYVLFWAYVAFSIVTCIPMLCIWFNQPHELAEFTPAYAFLIFPMMLVGLMAFNTLEVIDHTETRNIGILLTGYFFQGLGFFMTFFYICIYILRILMTGFLEGHQANGAFIACGPPGFTALATIKLGEHARTILPQHQLISTNAGEIWFAGSVMGGVMLFGLAVFFFIFGACPYWFKVYRRLHEILGCWALTFPNVGWILALRVPGDLFHLQAFKVLHLICCCLLTATWAILFTLTIVAFFKGFIFNSNDEDVVKDALYYLDFRKPKESSTSDNDLII</sequence>
<dbReference type="EMBL" id="ML210162">
    <property type="protein sequence ID" value="TFK27689.1"/>
    <property type="molecule type" value="Genomic_DNA"/>
</dbReference>
<dbReference type="OrthoDB" id="2901184at2759"/>
<keyword evidence="2 6" id="KW-0812">Transmembrane</keyword>
<evidence type="ECO:0000256" key="6">
    <source>
        <dbReference type="SAM" id="Phobius"/>
    </source>
</evidence>
<feature type="transmembrane region" description="Helical" evidence="6">
    <location>
        <begin position="301"/>
        <end position="330"/>
    </location>
</feature>
<keyword evidence="3 6" id="KW-1133">Transmembrane helix</keyword>
<dbReference type="AlphaFoldDB" id="A0A5C3L3U3"/>
<reference evidence="7 8" key="1">
    <citation type="journal article" date="2019" name="Nat. Ecol. Evol.">
        <title>Megaphylogeny resolves global patterns of mushroom evolution.</title>
        <authorList>
            <person name="Varga T."/>
            <person name="Krizsan K."/>
            <person name="Foldi C."/>
            <person name="Dima B."/>
            <person name="Sanchez-Garcia M."/>
            <person name="Sanchez-Ramirez S."/>
            <person name="Szollosi G.J."/>
            <person name="Szarkandi J.G."/>
            <person name="Papp V."/>
            <person name="Albert L."/>
            <person name="Andreopoulos W."/>
            <person name="Angelini C."/>
            <person name="Antonin V."/>
            <person name="Barry K.W."/>
            <person name="Bougher N.L."/>
            <person name="Buchanan P."/>
            <person name="Buyck B."/>
            <person name="Bense V."/>
            <person name="Catcheside P."/>
            <person name="Chovatia M."/>
            <person name="Cooper J."/>
            <person name="Damon W."/>
            <person name="Desjardin D."/>
            <person name="Finy P."/>
            <person name="Geml J."/>
            <person name="Haridas S."/>
            <person name="Hughes K."/>
            <person name="Justo A."/>
            <person name="Karasinski D."/>
            <person name="Kautmanova I."/>
            <person name="Kiss B."/>
            <person name="Kocsube S."/>
            <person name="Kotiranta H."/>
            <person name="LaButti K.M."/>
            <person name="Lechner B.E."/>
            <person name="Liimatainen K."/>
            <person name="Lipzen A."/>
            <person name="Lukacs Z."/>
            <person name="Mihaltcheva S."/>
            <person name="Morgado L.N."/>
            <person name="Niskanen T."/>
            <person name="Noordeloos M.E."/>
            <person name="Ohm R.A."/>
            <person name="Ortiz-Santana B."/>
            <person name="Ovrebo C."/>
            <person name="Racz N."/>
            <person name="Riley R."/>
            <person name="Savchenko A."/>
            <person name="Shiryaev A."/>
            <person name="Soop K."/>
            <person name="Spirin V."/>
            <person name="Szebenyi C."/>
            <person name="Tomsovsky M."/>
            <person name="Tulloss R.E."/>
            <person name="Uehling J."/>
            <person name="Grigoriev I.V."/>
            <person name="Vagvolgyi C."/>
            <person name="Papp T."/>
            <person name="Martin F.M."/>
            <person name="Miettinen O."/>
            <person name="Hibbett D.S."/>
            <person name="Nagy L.G."/>
        </authorList>
    </citation>
    <scope>NUCLEOTIDE SEQUENCE [LARGE SCALE GENOMIC DNA]</scope>
    <source>
        <strain evidence="7 8">CBS 121175</strain>
    </source>
</reference>
<evidence type="ECO:0000256" key="1">
    <source>
        <dbReference type="ARBA" id="ARBA00004141"/>
    </source>
</evidence>
<feature type="region of interest" description="Disordered" evidence="5">
    <location>
        <begin position="18"/>
        <end position="40"/>
    </location>
</feature>
<evidence type="ECO:0000313" key="8">
    <source>
        <dbReference type="Proteomes" id="UP000307440"/>
    </source>
</evidence>
<dbReference type="GO" id="GO:0016020">
    <property type="term" value="C:membrane"/>
    <property type="evidence" value="ECO:0007669"/>
    <property type="project" value="UniProtKB-SubCell"/>
</dbReference>
<gene>
    <name evidence="7" type="ORF">FA15DRAFT_635310</name>
</gene>
<feature type="transmembrane region" description="Helical" evidence="6">
    <location>
        <begin position="339"/>
        <end position="358"/>
    </location>
</feature>
<organism evidence="7 8">
    <name type="scientific">Coprinopsis marcescibilis</name>
    <name type="common">Agaric fungus</name>
    <name type="synonym">Psathyrella marcescibilis</name>
    <dbReference type="NCBI Taxonomy" id="230819"/>
    <lineage>
        <taxon>Eukaryota</taxon>
        <taxon>Fungi</taxon>
        <taxon>Dikarya</taxon>
        <taxon>Basidiomycota</taxon>
        <taxon>Agaricomycotina</taxon>
        <taxon>Agaricomycetes</taxon>
        <taxon>Agaricomycetidae</taxon>
        <taxon>Agaricales</taxon>
        <taxon>Agaricineae</taxon>
        <taxon>Psathyrellaceae</taxon>
        <taxon>Coprinopsis</taxon>
    </lineage>
</organism>
<feature type="transmembrane region" description="Helical" evidence="6">
    <location>
        <begin position="192"/>
        <end position="210"/>
    </location>
</feature>